<comment type="caution">
    <text evidence="1">The sequence shown here is derived from an EMBL/GenBank/DDBJ whole genome shotgun (WGS) entry which is preliminary data.</text>
</comment>
<accession>A0AA88AD70</accession>
<dbReference type="AlphaFoldDB" id="A0AA88AD70"/>
<proteinExistence type="predicted"/>
<dbReference type="EMBL" id="BTGU01000029">
    <property type="protein sequence ID" value="GMN48787.1"/>
    <property type="molecule type" value="Genomic_DNA"/>
</dbReference>
<organism evidence="1 2">
    <name type="scientific">Ficus carica</name>
    <name type="common">Common fig</name>
    <dbReference type="NCBI Taxonomy" id="3494"/>
    <lineage>
        <taxon>Eukaryota</taxon>
        <taxon>Viridiplantae</taxon>
        <taxon>Streptophyta</taxon>
        <taxon>Embryophyta</taxon>
        <taxon>Tracheophyta</taxon>
        <taxon>Spermatophyta</taxon>
        <taxon>Magnoliopsida</taxon>
        <taxon>eudicotyledons</taxon>
        <taxon>Gunneridae</taxon>
        <taxon>Pentapetalae</taxon>
        <taxon>rosids</taxon>
        <taxon>fabids</taxon>
        <taxon>Rosales</taxon>
        <taxon>Moraceae</taxon>
        <taxon>Ficeae</taxon>
        <taxon>Ficus</taxon>
    </lineage>
</organism>
<gene>
    <name evidence="1" type="ORF">TIFTF001_017968</name>
</gene>
<keyword evidence="2" id="KW-1185">Reference proteome</keyword>
<protein>
    <submittedName>
        <fullName evidence="1">Uncharacterized protein</fullName>
    </submittedName>
</protein>
<reference evidence="1" key="1">
    <citation type="submission" date="2023-07" db="EMBL/GenBank/DDBJ databases">
        <title>draft genome sequence of fig (Ficus carica).</title>
        <authorList>
            <person name="Takahashi T."/>
            <person name="Nishimura K."/>
        </authorList>
    </citation>
    <scope>NUCLEOTIDE SEQUENCE</scope>
</reference>
<sequence length="40" mass="4128">MLQLAMRVAFRSREGILSGGYAIDEGTRGDLSGGGGAMIL</sequence>
<evidence type="ECO:0000313" key="2">
    <source>
        <dbReference type="Proteomes" id="UP001187192"/>
    </source>
</evidence>
<dbReference type="Proteomes" id="UP001187192">
    <property type="component" value="Unassembled WGS sequence"/>
</dbReference>
<evidence type="ECO:0000313" key="1">
    <source>
        <dbReference type="EMBL" id="GMN48787.1"/>
    </source>
</evidence>
<name>A0AA88AD70_FICCA</name>